<feature type="region of interest" description="Disordered" evidence="1">
    <location>
        <begin position="1"/>
        <end position="21"/>
    </location>
</feature>
<proteinExistence type="predicted"/>
<protein>
    <submittedName>
        <fullName evidence="2">Uncharacterized protein</fullName>
    </submittedName>
</protein>
<dbReference type="PANTHER" id="PTHR35309:SF4">
    <property type="entry name" value="TOCOPHEROL CYCLASE"/>
    <property type="match status" value="1"/>
</dbReference>
<feature type="compositionally biased region" description="Low complexity" evidence="1">
    <location>
        <begin position="330"/>
        <end position="343"/>
    </location>
</feature>
<comment type="caution">
    <text evidence="2">The sequence shown here is derived from an EMBL/GenBank/DDBJ whole genome shotgun (WGS) entry which is preliminary data.</text>
</comment>
<keyword evidence="3" id="KW-1185">Reference proteome</keyword>
<evidence type="ECO:0000313" key="2">
    <source>
        <dbReference type="EMBL" id="GBF98980.1"/>
    </source>
</evidence>
<reference evidence="2 3" key="1">
    <citation type="journal article" date="2018" name="Sci. Rep.">
        <title>Raphidocelis subcapitata (=Pseudokirchneriella subcapitata) provides an insight into genome evolution and environmental adaptations in the Sphaeropleales.</title>
        <authorList>
            <person name="Suzuki S."/>
            <person name="Yamaguchi H."/>
            <person name="Nakajima N."/>
            <person name="Kawachi M."/>
        </authorList>
    </citation>
    <scope>NUCLEOTIDE SEQUENCE [LARGE SCALE GENOMIC DNA]</scope>
    <source>
        <strain evidence="2 3">NIES-35</strain>
    </source>
</reference>
<dbReference type="Pfam" id="PF14249">
    <property type="entry name" value="Tocopherol_cycl"/>
    <property type="match status" value="1"/>
</dbReference>
<dbReference type="OrthoDB" id="547456at2759"/>
<accession>A0A2V0PM77</accession>
<gene>
    <name evidence="2" type="ORF">Rsub_11566</name>
</gene>
<dbReference type="PANTHER" id="PTHR35309">
    <property type="match status" value="1"/>
</dbReference>
<dbReference type="GO" id="GO:0009976">
    <property type="term" value="F:tocopherol cyclase activity"/>
    <property type="evidence" value="ECO:0007669"/>
    <property type="project" value="InterPro"/>
</dbReference>
<feature type="region of interest" description="Disordered" evidence="1">
    <location>
        <begin position="321"/>
        <end position="345"/>
    </location>
</feature>
<feature type="compositionally biased region" description="Low complexity" evidence="1">
    <location>
        <begin position="1"/>
        <end position="10"/>
    </location>
</feature>
<organism evidence="2 3">
    <name type="scientific">Raphidocelis subcapitata</name>
    <dbReference type="NCBI Taxonomy" id="307507"/>
    <lineage>
        <taxon>Eukaryota</taxon>
        <taxon>Viridiplantae</taxon>
        <taxon>Chlorophyta</taxon>
        <taxon>core chlorophytes</taxon>
        <taxon>Chlorophyceae</taxon>
        <taxon>CS clade</taxon>
        <taxon>Sphaeropleales</taxon>
        <taxon>Selenastraceae</taxon>
        <taxon>Raphidocelis</taxon>
    </lineage>
</organism>
<name>A0A2V0PM77_9CHLO</name>
<dbReference type="AlphaFoldDB" id="A0A2V0PM77"/>
<dbReference type="Proteomes" id="UP000247498">
    <property type="component" value="Unassembled WGS sequence"/>
</dbReference>
<evidence type="ECO:0000313" key="3">
    <source>
        <dbReference type="Proteomes" id="UP000247498"/>
    </source>
</evidence>
<dbReference type="InParanoid" id="A0A2V0PM77"/>
<sequence length="521" mass="52539">MAARAAQSGRRQARRPRQRAAVPAAARAATALWLIIAAAAAAHPYDPHAPSPPPFFEGWFLRATVAPYNQTAAAAGGGTGDRGAGAAAPPRLAAAAVGLGRVLPSPDGGGGGGDPAVACFLILQPSGASSGGDESAFGGGDEAPPPQQLPPPIVRALYFETLSLAPGRAPPPLGPDASGPAFVAEAAGGGGRCRLEVSGALVSLEARAGDVELRLETASPPGAAAPPLVPWRGPGGSPEGWAEGVIGATLGVHWYVYTLATPARLEASFPWQPPQQPPAVLQQEQSLGPAAAAAAAAGAGGAAPAVAELRRRLAAAVPWRLPLAPPPPQQQQQQQQQQQRQQLLPPPLARVSAQAFLHAEKNWGAKFPPSYVWVQAASPDGASTLALAGGPPPPPLSAAPPLLALSLRAAGGVAVEFDALEPALPLAFEPDGCGGTLAVRLRSGAHLVVLTVAAPRGSFAPLPCPEASGFRSCTEQSHAASARARVYAAAGPLDPFGRDELIADVAFDQAALEFGGAYRCG</sequence>
<evidence type="ECO:0000256" key="1">
    <source>
        <dbReference type="SAM" id="MobiDB-lite"/>
    </source>
</evidence>
<dbReference type="EMBL" id="BDRX01000141">
    <property type="protein sequence ID" value="GBF98980.1"/>
    <property type="molecule type" value="Genomic_DNA"/>
</dbReference>
<dbReference type="InterPro" id="IPR025893">
    <property type="entry name" value="Tocopherol_cyclase"/>
</dbReference>